<dbReference type="PANTHER" id="PTHR37952">
    <property type="match status" value="1"/>
</dbReference>
<accession>A0A1I4D0Y3</accession>
<dbReference type="Pfam" id="PF05981">
    <property type="entry name" value="CreA"/>
    <property type="match status" value="1"/>
</dbReference>
<protein>
    <submittedName>
        <fullName evidence="2">CreA protein</fullName>
    </submittedName>
</protein>
<dbReference type="EMBL" id="FOSQ01000009">
    <property type="protein sequence ID" value="SFK86379.1"/>
    <property type="molecule type" value="Genomic_DNA"/>
</dbReference>
<keyword evidence="3" id="KW-1185">Reference proteome</keyword>
<dbReference type="PIRSF" id="PIRSF003174">
    <property type="entry name" value="CreA"/>
    <property type="match status" value="1"/>
</dbReference>
<evidence type="ECO:0000313" key="3">
    <source>
        <dbReference type="Proteomes" id="UP000199473"/>
    </source>
</evidence>
<evidence type="ECO:0000256" key="1">
    <source>
        <dbReference type="SAM" id="SignalP"/>
    </source>
</evidence>
<sequence length="154" mass="16912">MRAPLLAALLLLPLPSLAQETREIGHVNTAITNLGLTRSHRVVVERFDDPEVRNVSCWISQARTGGLSGMLGVAEDPARFALNCAATGAVEIQPGARRGDRGEVVFESNTSLFFKETRVHRFIDEERNTVVYLAWSTRLIDGSPYNAVAVVPVR</sequence>
<dbReference type="Proteomes" id="UP000199473">
    <property type="component" value="Unassembled WGS sequence"/>
</dbReference>
<feature type="signal peptide" evidence="1">
    <location>
        <begin position="1"/>
        <end position="18"/>
    </location>
</feature>
<dbReference type="PANTHER" id="PTHR37952:SF2">
    <property type="entry name" value="PROTEIN CREA"/>
    <property type="match status" value="1"/>
</dbReference>
<reference evidence="2 3" key="1">
    <citation type="submission" date="2016-10" db="EMBL/GenBank/DDBJ databases">
        <authorList>
            <person name="de Groot N.N."/>
        </authorList>
    </citation>
    <scope>NUCLEOTIDE SEQUENCE [LARGE SCALE GENOMIC DNA]</scope>
    <source>
        <strain evidence="2 3">DSM 19981</strain>
    </source>
</reference>
<proteinExistence type="predicted"/>
<name>A0A1I4D0Y3_9PROT</name>
<dbReference type="InterPro" id="IPR010292">
    <property type="entry name" value="Uncharacterised_CreA"/>
</dbReference>
<feature type="chain" id="PRO_5011779219" evidence="1">
    <location>
        <begin position="19"/>
        <end position="154"/>
    </location>
</feature>
<dbReference type="STRING" id="1123062.SAMN02745775_1096"/>
<keyword evidence="1" id="KW-0732">Signal</keyword>
<dbReference type="OrthoDB" id="9788409at2"/>
<organism evidence="2 3">
    <name type="scientific">Falsiroseomonas stagni DSM 19981</name>
    <dbReference type="NCBI Taxonomy" id="1123062"/>
    <lineage>
        <taxon>Bacteria</taxon>
        <taxon>Pseudomonadati</taxon>
        <taxon>Pseudomonadota</taxon>
        <taxon>Alphaproteobacteria</taxon>
        <taxon>Acetobacterales</taxon>
        <taxon>Roseomonadaceae</taxon>
        <taxon>Falsiroseomonas</taxon>
    </lineage>
</organism>
<dbReference type="AlphaFoldDB" id="A0A1I4D0Y3"/>
<gene>
    <name evidence="2" type="ORF">SAMN02745775_1096</name>
</gene>
<dbReference type="GO" id="GO:0005829">
    <property type="term" value="C:cytosol"/>
    <property type="evidence" value="ECO:0007669"/>
    <property type="project" value="TreeGrafter"/>
</dbReference>
<dbReference type="RefSeq" id="WP_092961711.1">
    <property type="nucleotide sequence ID" value="NZ_FOSQ01000009.1"/>
</dbReference>
<evidence type="ECO:0000313" key="2">
    <source>
        <dbReference type="EMBL" id="SFK86379.1"/>
    </source>
</evidence>